<gene>
    <name evidence="2" type="ORF">ASPBRDRAFT_57152</name>
</gene>
<evidence type="ECO:0000256" key="1">
    <source>
        <dbReference type="SAM" id="MobiDB-lite"/>
    </source>
</evidence>
<dbReference type="EMBL" id="KV878688">
    <property type="protein sequence ID" value="OJJ69487.1"/>
    <property type="molecule type" value="Genomic_DNA"/>
</dbReference>
<dbReference type="VEuPathDB" id="FungiDB:ASPBRDRAFT_57152"/>
<dbReference type="OMA" id="THRRREF"/>
<feature type="region of interest" description="Disordered" evidence="1">
    <location>
        <begin position="122"/>
        <end position="146"/>
    </location>
</feature>
<accession>A0A1L9UCU2</accession>
<sequence length="177" mass="19273">MASAYLDRHISYWQQNMPRTTRCCTFGAIGKAVSKQASKQASDPAPARPPVLTHQGLSEPVTQMRGSASGVDACHGMPRPYHQNDAGSSLLPDLRTEMQDDPDVAAGIRFVLRFQTHRRREFRNRVGRPGDDGTGRHAAPQRGVPLPRSLIAKISVGPYGSRTAHSNAALPRLSPVN</sequence>
<dbReference type="GeneID" id="93580186"/>
<dbReference type="RefSeq" id="XP_067476736.1">
    <property type="nucleotide sequence ID" value="XM_067627698.1"/>
</dbReference>
<evidence type="ECO:0000313" key="3">
    <source>
        <dbReference type="Proteomes" id="UP000184499"/>
    </source>
</evidence>
<protein>
    <submittedName>
        <fullName evidence="2">Uncharacterized protein</fullName>
    </submittedName>
</protein>
<feature type="region of interest" description="Disordered" evidence="1">
    <location>
        <begin position="35"/>
        <end position="94"/>
    </location>
</feature>
<reference evidence="3" key="1">
    <citation type="journal article" date="2017" name="Genome Biol.">
        <title>Comparative genomics reveals high biological diversity and specific adaptations in the industrially and medically important fungal genus Aspergillus.</title>
        <authorList>
            <person name="de Vries R.P."/>
            <person name="Riley R."/>
            <person name="Wiebenga A."/>
            <person name="Aguilar-Osorio G."/>
            <person name="Amillis S."/>
            <person name="Uchima C.A."/>
            <person name="Anderluh G."/>
            <person name="Asadollahi M."/>
            <person name="Askin M."/>
            <person name="Barry K."/>
            <person name="Battaglia E."/>
            <person name="Bayram O."/>
            <person name="Benocci T."/>
            <person name="Braus-Stromeyer S.A."/>
            <person name="Caldana C."/>
            <person name="Canovas D."/>
            <person name="Cerqueira G.C."/>
            <person name="Chen F."/>
            <person name="Chen W."/>
            <person name="Choi C."/>
            <person name="Clum A."/>
            <person name="Dos Santos R.A."/>
            <person name="Damasio A.R."/>
            <person name="Diallinas G."/>
            <person name="Emri T."/>
            <person name="Fekete E."/>
            <person name="Flipphi M."/>
            <person name="Freyberg S."/>
            <person name="Gallo A."/>
            <person name="Gournas C."/>
            <person name="Habgood R."/>
            <person name="Hainaut M."/>
            <person name="Harispe M.L."/>
            <person name="Henrissat B."/>
            <person name="Hilden K.S."/>
            <person name="Hope R."/>
            <person name="Hossain A."/>
            <person name="Karabika E."/>
            <person name="Karaffa L."/>
            <person name="Karanyi Z."/>
            <person name="Krasevec N."/>
            <person name="Kuo A."/>
            <person name="Kusch H."/>
            <person name="LaButti K."/>
            <person name="Lagendijk E.L."/>
            <person name="Lapidus A."/>
            <person name="Levasseur A."/>
            <person name="Lindquist E."/>
            <person name="Lipzen A."/>
            <person name="Logrieco A.F."/>
            <person name="MacCabe A."/>
            <person name="Maekelae M.R."/>
            <person name="Malavazi I."/>
            <person name="Melin P."/>
            <person name="Meyer V."/>
            <person name="Mielnichuk N."/>
            <person name="Miskei M."/>
            <person name="Molnar A.P."/>
            <person name="Mule G."/>
            <person name="Ngan C.Y."/>
            <person name="Orejas M."/>
            <person name="Orosz E."/>
            <person name="Ouedraogo J.P."/>
            <person name="Overkamp K.M."/>
            <person name="Park H.-S."/>
            <person name="Perrone G."/>
            <person name="Piumi F."/>
            <person name="Punt P.J."/>
            <person name="Ram A.F."/>
            <person name="Ramon A."/>
            <person name="Rauscher S."/>
            <person name="Record E."/>
            <person name="Riano-Pachon D.M."/>
            <person name="Robert V."/>
            <person name="Roehrig J."/>
            <person name="Ruller R."/>
            <person name="Salamov A."/>
            <person name="Salih N.S."/>
            <person name="Samson R.A."/>
            <person name="Sandor E."/>
            <person name="Sanguinetti M."/>
            <person name="Schuetze T."/>
            <person name="Sepcic K."/>
            <person name="Shelest E."/>
            <person name="Sherlock G."/>
            <person name="Sophianopoulou V."/>
            <person name="Squina F.M."/>
            <person name="Sun H."/>
            <person name="Susca A."/>
            <person name="Todd R.B."/>
            <person name="Tsang A."/>
            <person name="Unkles S.E."/>
            <person name="van de Wiele N."/>
            <person name="van Rossen-Uffink D."/>
            <person name="Oliveira J.V."/>
            <person name="Vesth T.C."/>
            <person name="Visser J."/>
            <person name="Yu J.-H."/>
            <person name="Zhou M."/>
            <person name="Andersen M.R."/>
            <person name="Archer D.B."/>
            <person name="Baker S.E."/>
            <person name="Benoit I."/>
            <person name="Brakhage A.A."/>
            <person name="Braus G.H."/>
            <person name="Fischer R."/>
            <person name="Frisvad J.C."/>
            <person name="Goldman G.H."/>
            <person name="Houbraken J."/>
            <person name="Oakley B."/>
            <person name="Pocsi I."/>
            <person name="Scazzocchio C."/>
            <person name="Seiboth B."/>
            <person name="vanKuyk P.A."/>
            <person name="Wortman J."/>
            <person name="Dyer P.S."/>
            <person name="Grigoriev I.V."/>
        </authorList>
    </citation>
    <scope>NUCLEOTIDE SEQUENCE [LARGE SCALE GENOMIC DNA]</scope>
    <source>
        <strain evidence="3">CBS 101740 / IMI 381727 / IBT 21946</strain>
    </source>
</reference>
<proteinExistence type="predicted"/>
<dbReference type="AlphaFoldDB" id="A0A1L9UCU2"/>
<organism evidence="2 3">
    <name type="scientific">Aspergillus brasiliensis (strain CBS 101740 / IMI 381727 / IBT 21946)</name>
    <dbReference type="NCBI Taxonomy" id="767769"/>
    <lineage>
        <taxon>Eukaryota</taxon>
        <taxon>Fungi</taxon>
        <taxon>Dikarya</taxon>
        <taxon>Ascomycota</taxon>
        <taxon>Pezizomycotina</taxon>
        <taxon>Eurotiomycetes</taxon>
        <taxon>Eurotiomycetidae</taxon>
        <taxon>Eurotiales</taxon>
        <taxon>Aspergillaceae</taxon>
        <taxon>Aspergillus</taxon>
        <taxon>Aspergillus subgen. Circumdati</taxon>
    </lineage>
</organism>
<dbReference type="Proteomes" id="UP000184499">
    <property type="component" value="Unassembled WGS sequence"/>
</dbReference>
<keyword evidence="3" id="KW-1185">Reference proteome</keyword>
<evidence type="ECO:0000313" key="2">
    <source>
        <dbReference type="EMBL" id="OJJ69487.1"/>
    </source>
</evidence>
<name>A0A1L9UCU2_ASPBC</name>